<name>A0A9Q3H6Q4_9BASI</name>
<comment type="caution">
    <text evidence="1">The sequence shown here is derived from an EMBL/GenBank/DDBJ whole genome shotgun (WGS) entry which is preliminary data.</text>
</comment>
<dbReference type="EMBL" id="AVOT02011307">
    <property type="protein sequence ID" value="MBW0491889.1"/>
    <property type="molecule type" value="Genomic_DNA"/>
</dbReference>
<gene>
    <name evidence="1" type="ORF">O181_031604</name>
</gene>
<reference evidence="1" key="1">
    <citation type="submission" date="2021-03" db="EMBL/GenBank/DDBJ databases">
        <title>Draft genome sequence of rust myrtle Austropuccinia psidii MF-1, a brazilian biotype.</title>
        <authorList>
            <person name="Quecine M.C."/>
            <person name="Pachon D.M.R."/>
            <person name="Bonatelli M.L."/>
            <person name="Correr F.H."/>
            <person name="Franceschini L.M."/>
            <person name="Leite T.F."/>
            <person name="Margarido G.R.A."/>
            <person name="Almeida C.A."/>
            <person name="Ferrarezi J.A."/>
            <person name="Labate C.A."/>
        </authorList>
    </citation>
    <scope>NUCLEOTIDE SEQUENCE</scope>
    <source>
        <strain evidence="1">MF-1</strain>
    </source>
</reference>
<keyword evidence="2" id="KW-1185">Reference proteome</keyword>
<dbReference type="Proteomes" id="UP000765509">
    <property type="component" value="Unassembled WGS sequence"/>
</dbReference>
<evidence type="ECO:0000313" key="2">
    <source>
        <dbReference type="Proteomes" id="UP000765509"/>
    </source>
</evidence>
<dbReference type="OrthoDB" id="2518764at2759"/>
<evidence type="ECO:0000313" key="1">
    <source>
        <dbReference type="EMBL" id="MBW0491889.1"/>
    </source>
</evidence>
<sequence length="296" mass="32781">MVSIHSAQLIIKVMGPVLPKYTKDQLKLTNLIMRNPTDSSVTLTEIKNLEKLTTSNFVTWQRGIVSSLVGHLDDENYDQFVSEDENDPVTLWKNIKDYHASSSAENKASNFGKLFRTKFPSSSSSLSESISLSHSTLKILHTLSSTLFTGDIMPQVLAFYVLRMLSEACRHVSMAVFHSIKVSTKVPTVEEVFKEVKLEIIQSSSSEEDYNVSLKKREAYHKRRNNHLTPGIGVALAACSPSGHLSNQPILDSGCSNTIAPTNRGFLNTTYSKETLLAANGNIMEVVSEGTLRLKT</sequence>
<proteinExistence type="predicted"/>
<accession>A0A9Q3H6Q4</accession>
<organism evidence="1 2">
    <name type="scientific">Austropuccinia psidii MF-1</name>
    <dbReference type="NCBI Taxonomy" id="1389203"/>
    <lineage>
        <taxon>Eukaryota</taxon>
        <taxon>Fungi</taxon>
        <taxon>Dikarya</taxon>
        <taxon>Basidiomycota</taxon>
        <taxon>Pucciniomycotina</taxon>
        <taxon>Pucciniomycetes</taxon>
        <taxon>Pucciniales</taxon>
        <taxon>Sphaerophragmiaceae</taxon>
        <taxon>Austropuccinia</taxon>
    </lineage>
</organism>
<dbReference type="AlphaFoldDB" id="A0A9Q3H6Q4"/>
<protein>
    <submittedName>
        <fullName evidence="1">Uncharacterized protein</fullName>
    </submittedName>
</protein>